<accession>A0A914I4C4</accession>
<keyword evidence="3" id="KW-1185">Reference proteome</keyword>
<proteinExistence type="predicted"/>
<organism evidence="3 4">
    <name type="scientific">Globodera rostochiensis</name>
    <name type="common">Golden nematode worm</name>
    <name type="synonym">Heterodera rostochiensis</name>
    <dbReference type="NCBI Taxonomy" id="31243"/>
    <lineage>
        <taxon>Eukaryota</taxon>
        <taxon>Metazoa</taxon>
        <taxon>Ecdysozoa</taxon>
        <taxon>Nematoda</taxon>
        <taxon>Chromadorea</taxon>
        <taxon>Rhabditida</taxon>
        <taxon>Tylenchina</taxon>
        <taxon>Tylenchomorpha</taxon>
        <taxon>Tylenchoidea</taxon>
        <taxon>Heteroderidae</taxon>
        <taxon>Heteroderinae</taxon>
        <taxon>Globodera</taxon>
    </lineage>
</organism>
<protein>
    <submittedName>
        <fullName evidence="4">Uncharacterized protein</fullName>
    </submittedName>
</protein>
<feature type="region of interest" description="Disordered" evidence="1">
    <location>
        <begin position="49"/>
        <end position="79"/>
    </location>
</feature>
<feature type="transmembrane region" description="Helical" evidence="2">
    <location>
        <begin position="27"/>
        <end position="47"/>
    </location>
</feature>
<evidence type="ECO:0000256" key="1">
    <source>
        <dbReference type="SAM" id="MobiDB-lite"/>
    </source>
</evidence>
<name>A0A914I4C4_GLORO</name>
<dbReference type="Proteomes" id="UP000887572">
    <property type="component" value="Unplaced"/>
</dbReference>
<keyword evidence="2" id="KW-0472">Membrane</keyword>
<evidence type="ECO:0000256" key="2">
    <source>
        <dbReference type="SAM" id="Phobius"/>
    </source>
</evidence>
<sequence length="79" mass="8932">MLRSNLISKTVTLQQTSMRTANVVATANFWCSINIFDLCAFLLNSWANGSRPRRRTSTKSNCAKQQQPMHVSDGEKNKQ</sequence>
<evidence type="ECO:0000313" key="3">
    <source>
        <dbReference type="Proteomes" id="UP000887572"/>
    </source>
</evidence>
<dbReference type="WBParaSite" id="Gr19_v10_g6495.t1">
    <property type="protein sequence ID" value="Gr19_v10_g6495.t1"/>
    <property type="gene ID" value="Gr19_v10_g6495"/>
</dbReference>
<feature type="compositionally biased region" description="Polar residues" evidence="1">
    <location>
        <begin position="58"/>
        <end position="69"/>
    </location>
</feature>
<keyword evidence="2" id="KW-0812">Transmembrane</keyword>
<dbReference type="AlphaFoldDB" id="A0A914I4C4"/>
<keyword evidence="2" id="KW-1133">Transmembrane helix</keyword>
<reference evidence="4" key="1">
    <citation type="submission" date="2022-11" db="UniProtKB">
        <authorList>
            <consortium name="WormBaseParasite"/>
        </authorList>
    </citation>
    <scope>IDENTIFICATION</scope>
</reference>
<evidence type="ECO:0000313" key="4">
    <source>
        <dbReference type="WBParaSite" id="Gr19_v10_g6495.t1"/>
    </source>
</evidence>